<comment type="function">
    <text evidence="1">Confers resistance to late blight (Phytophthora infestans) races carrying the avirulence gene Avr1. Resistance proteins guard the plant against pathogens that contain an appropriate avirulence protein via an indirect interaction with this avirulence protein. That triggers a defense system including the hypersensitive response, which restricts the pathogen growth.</text>
</comment>
<gene>
    <name evidence="14" type="ORF">Salat_1782800</name>
</gene>
<evidence type="ECO:0000256" key="4">
    <source>
        <dbReference type="ARBA" id="ARBA00022490"/>
    </source>
</evidence>
<comment type="similarity">
    <text evidence="3">Belongs to the disease resistance NB-LRR family.</text>
</comment>
<evidence type="ECO:0000256" key="7">
    <source>
        <dbReference type="ARBA" id="ARBA00022737"/>
    </source>
</evidence>
<dbReference type="InterPro" id="IPR042197">
    <property type="entry name" value="Apaf_helical"/>
</dbReference>
<evidence type="ECO:0000259" key="13">
    <source>
        <dbReference type="Pfam" id="PF23559"/>
    </source>
</evidence>
<feature type="domain" description="Disease resistance protein winged helix" evidence="13">
    <location>
        <begin position="289"/>
        <end position="359"/>
    </location>
</feature>
<dbReference type="Gene3D" id="3.80.10.10">
    <property type="entry name" value="Ribonuclease Inhibitor"/>
    <property type="match status" value="1"/>
</dbReference>
<dbReference type="EMBL" id="JACGWO010000006">
    <property type="protein sequence ID" value="KAK4425888.1"/>
    <property type="molecule type" value="Genomic_DNA"/>
</dbReference>
<evidence type="ECO:0000256" key="3">
    <source>
        <dbReference type="ARBA" id="ARBA00008894"/>
    </source>
</evidence>
<comment type="caution">
    <text evidence="14">The sequence shown here is derived from an EMBL/GenBank/DDBJ whole genome shotgun (WGS) entry which is preliminary data.</text>
</comment>
<evidence type="ECO:0000256" key="2">
    <source>
        <dbReference type="ARBA" id="ARBA00004496"/>
    </source>
</evidence>
<keyword evidence="7" id="KW-0677">Repeat</keyword>
<reference evidence="14" key="1">
    <citation type="submission" date="2020-06" db="EMBL/GenBank/DDBJ databases">
        <authorList>
            <person name="Li T."/>
            <person name="Hu X."/>
            <person name="Zhang T."/>
            <person name="Song X."/>
            <person name="Zhang H."/>
            <person name="Dai N."/>
            <person name="Sheng W."/>
            <person name="Hou X."/>
            <person name="Wei L."/>
        </authorList>
    </citation>
    <scope>NUCLEOTIDE SEQUENCE</scope>
    <source>
        <strain evidence="14">3651</strain>
        <tissue evidence="14">Leaf</tissue>
    </source>
</reference>
<dbReference type="Gene3D" id="1.10.8.430">
    <property type="entry name" value="Helical domain of apoptotic protease-activating factors"/>
    <property type="match status" value="1"/>
</dbReference>
<dbReference type="InterPro" id="IPR027417">
    <property type="entry name" value="P-loop_NTPase"/>
</dbReference>
<protein>
    <submittedName>
        <fullName evidence="14">Late blight resistance proteinR1A-10</fullName>
    </submittedName>
</protein>
<dbReference type="InterPro" id="IPR058922">
    <property type="entry name" value="WHD_DRP"/>
</dbReference>
<keyword evidence="6" id="KW-0381">Hypersensitive response</keyword>
<keyword evidence="10" id="KW-0067">ATP-binding</keyword>
<evidence type="ECO:0000256" key="5">
    <source>
        <dbReference type="ARBA" id="ARBA00022614"/>
    </source>
</evidence>
<dbReference type="PANTHER" id="PTHR23155:SF1152">
    <property type="entry name" value="AAA+ ATPASE DOMAIN-CONTAINING PROTEIN"/>
    <property type="match status" value="1"/>
</dbReference>
<dbReference type="FunFam" id="1.10.10.10:FF:000322">
    <property type="entry name" value="Probable disease resistance protein At1g63360"/>
    <property type="match status" value="1"/>
</dbReference>
<keyword evidence="9" id="KW-0611">Plant defense</keyword>
<dbReference type="GO" id="GO:0051607">
    <property type="term" value="P:defense response to virus"/>
    <property type="evidence" value="ECO:0007669"/>
    <property type="project" value="UniProtKB-ARBA"/>
</dbReference>
<dbReference type="Proteomes" id="UP001293254">
    <property type="component" value="Unassembled WGS sequence"/>
</dbReference>
<dbReference type="Gene3D" id="1.10.10.10">
    <property type="entry name" value="Winged helix-like DNA-binding domain superfamily/Winged helix DNA-binding domain"/>
    <property type="match status" value="1"/>
</dbReference>
<evidence type="ECO:0000256" key="10">
    <source>
        <dbReference type="ARBA" id="ARBA00022840"/>
    </source>
</evidence>
<dbReference type="SUPFAM" id="SSF52058">
    <property type="entry name" value="L domain-like"/>
    <property type="match status" value="1"/>
</dbReference>
<feature type="domain" description="NB-ARC" evidence="12">
    <location>
        <begin position="36"/>
        <end position="205"/>
    </location>
</feature>
<dbReference type="PRINTS" id="PR00364">
    <property type="entry name" value="DISEASERSIST"/>
</dbReference>
<proteinExistence type="inferred from homology"/>
<dbReference type="PANTHER" id="PTHR23155">
    <property type="entry name" value="DISEASE RESISTANCE PROTEIN RP"/>
    <property type="match status" value="1"/>
</dbReference>
<dbReference type="AlphaFoldDB" id="A0AAE1Y907"/>
<evidence type="ECO:0000256" key="6">
    <source>
        <dbReference type="ARBA" id="ARBA00022667"/>
    </source>
</evidence>
<comment type="subcellular location">
    <subcellularLocation>
        <location evidence="2">Cytoplasm</location>
    </subcellularLocation>
</comment>
<evidence type="ECO:0000256" key="9">
    <source>
        <dbReference type="ARBA" id="ARBA00022821"/>
    </source>
</evidence>
<dbReference type="GO" id="GO:0009626">
    <property type="term" value="P:plant-type hypersensitive response"/>
    <property type="evidence" value="ECO:0007669"/>
    <property type="project" value="UniProtKB-KW"/>
</dbReference>
<accession>A0AAE1Y907</accession>
<dbReference type="InterPro" id="IPR002182">
    <property type="entry name" value="NB-ARC"/>
</dbReference>
<dbReference type="GO" id="GO:0005524">
    <property type="term" value="F:ATP binding"/>
    <property type="evidence" value="ECO:0007669"/>
    <property type="project" value="UniProtKB-KW"/>
</dbReference>
<keyword evidence="4" id="KW-0963">Cytoplasm</keyword>
<feature type="region of interest" description="Disordered" evidence="11">
    <location>
        <begin position="1"/>
        <end position="25"/>
    </location>
</feature>
<dbReference type="InterPro" id="IPR032675">
    <property type="entry name" value="LRR_dom_sf"/>
</dbReference>
<dbReference type="InterPro" id="IPR036388">
    <property type="entry name" value="WH-like_DNA-bd_sf"/>
</dbReference>
<evidence type="ECO:0000259" key="12">
    <source>
        <dbReference type="Pfam" id="PF00931"/>
    </source>
</evidence>
<evidence type="ECO:0000256" key="11">
    <source>
        <dbReference type="SAM" id="MobiDB-lite"/>
    </source>
</evidence>
<dbReference type="Gene3D" id="3.40.50.300">
    <property type="entry name" value="P-loop containing nucleotide triphosphate hydrolases"/>
    <property type="match status" value="1"/>
</dbReference>
<keyword evidence="5" id="KW-0433">Leucine-rich repeat</keyword>
<name>A0AAE1Y907_9LAMI</name>
<dbReference type="FunFam" id="3.40.50.300:FF:001091">
    <property type="entry name" value="Probable disease resistance protein At1g61300"/>
    <property type="match status" value="1"/>
</dbReference>
<dbReference type="FunFam" id="1.10.8.430:FF:000003">
    <property type="entry name" value="Probable disease resistance protein At5g66910"/>
    <property type="match status" value="1"/>
</dbReference>
<dbReference type="GO" id="GO:0043531">
    <property type="term" value="F:ADP binding"/>
    <property type="evidence" value="ECO:0007669"/>
    <property type="project" value="InterPro"/>
</dbReference>
<dbReference type="Pfam" id="PF23559">
    <property type="entry name" value="WHD_DRP"/>
    <property type="match status" value="1"/>
</dbReference>
<dbReference type="Pfam" id="PF00931">
    <property type="entry name" value="NB-ARC"/>
    <property type="match status" value="1"/>
</dbReference>
<evidence type="ECO:0000313" key="15">
    <source>
        <dbReference type="Proteomes" id="UP001293254"/>
    </source>
</evidence>
<keyword evidence="8" id="KW-0547">Nucleotide-binding</keyword>
<evidence type="ECO:0000256" key="8">
    <source>
        <dbReference type="ARBA" id="ARBA00022741"/>
    </source>
</evidence>
<sequence length="506" mass="57952">MEQQSDEMGNSSLRTVLSSTPDPTSKNTVVGLDEDLIRLKDRLTGIESKLQVIPIVGMGGIGKTTLARNLYNDPLVISHFDTCAWIVISQDYDVRAILLGLLGCVTGKLTDEMLQQKNSQLAVTLYQSLTGKRYLIVLDDMWSTKAWDDVRMFFPDNNNRSRIMLTTRELNVSNYVDSLNPSHHMHLLNKSESWTLLHQKVFGKDNCPPEFEHIGRSIASNCRGLPLAIHVIGGLLSEAKGRREFWEHVANDISSAIAEKDEQFTNILALSYNHLPYYLKPCFLYMGAFPEDHEIRASKLIRIWVAEGFLKSTGDKSLEEIVEKNLKALVHRNLLMVRGRKSNGKAKSYSIHDLLRDLCVKKAMEDKFLHVMNRQVHNVPEGSFYLPRRVSVHPSYRIRDFHGSLEFMSRVRSFLCIGLASRVILSPVFFTLRLLRVLDVWNIEFHQFPTEILELVNSEFPSTISTLWNLQTLIVQSSLQSMYLPPEIWEMTELRHIKSYGAYLKI</sequence>
<dbReference type="InterPro" id="IPR044974">
    <property type="entry name" value="Disease_R_plants"/>
</dbReference>
<dbReference type="GO" id="GO:0005737">
    <property type="term" value="C:cytoplasm"/>
    <property type="evidence" value="ECO:0007669"/>
    <property type="project" value="UniProtKB-SubCell"/>
</dbReference>
<evidence type="ECO:0000256" key="1">
    <source>
        <dbReference type="ARBA" id="ARBA00002074"/>
    </source>
</evidence>
<reference evidence="14" key="2">
    <citation type="journal article" date="2024" name="Plant">
        <title>Genomic evolution and insights into agronomic trait innovations of Sesamum species.</title>
        <authorList>
            <person name="Miao H."/>
            <person name="Wang L."/>
            <person name="Qu L."/>
            <person name="Liu H."/>
            <person name="Sun Y."/>
            <person name="Le M."/>
            <person name="Wang Q."/>
            <person name="Wei S."/>
            <person name="Zheng Y."/>
            <person name="Lin W."/>
            <person name="Duan Y."/>
            <person name="Cao H."/>
            <person name="Xiong S."/>
            <person name="Wang X."/>
            <person name="Wei L."/>
            <person name="Li C."/>
            <person name="Ma Q."/>
            <person name="Ju M."/>
            <person name="Zhao R."/>
            <person name="Li G."/>
            <person name="Mu C."/>
            <person name="Tian Q."/>
            <person name="Mei H."/>
            <person name="Zhang T."/>
            <person name="Gao T."/>
            <person name="Zhang H."/>
        </authorList>
    </citation>
    <scope>NUCLEOTIDE SEQUENCE</scope>
    <source>
        <strain evidence="14">3651</strain>
    </source>
</reference>
<keyword evidence="15" id="KW-1185">Reference proteome</keyword>
<dbReference type="SUPFAM" id="SSF52540">
    <property type="entry name" value="P-loop containing nucleoside triphosphate hydrolases"/>
    <property type="match status" value="1"/>
</dbReference>
<organism evidence="14 15">
    <name type="scientific">Sesamum alatum</name>
    <dbReference type="NCBI Taxonomy" id="300844"/>
    <lineage>
        <taxon>Eukaryota</taxon>
        <taxon>Viridiplantae</taxon>
        <taxon>Streptophyta</taxon>
        <taxon>Embryophyta</taxon>
        <taxon>Tracheophyta</taxon>
        <taxon>Spermatophyta</taxon>
        <taxon>Magnoliopsida</taxon>
        <taxon>eudicotyledons</taxon>
        <taxon>Gunneridae</taxon>
        <taxon>Pentapetalae</taxon>
        <taxon>asterids</taxon>
        <taxon>lamiids</taxon>
        <taxon>Lamiales</taxon>
        <taxon>Pedaliaceae</taxon>
        <taxon>Sesamum</taxon>
    </lineage>
</organism>
<evidence type="ECO:0000313" key="14">
    <source>
        <dbReference type="EMBL" id="KAK4425888.1"/>
    </source>
</evidence>